<evidence type="ECO:0000256" key="2">
    <source>
        <dbReference type="PROSITE-ProRule" id="PRU00169"/>
    </source>
</evidence>
<evidence type="ECO:0000256" key="3">
    <source>
        <dbReference type="PROSITE-ProRule" id="PRU01091"/>
    </source>
</evidence>
<dbReference type="Pfam" id="PF00486">
    <property type="entry name" value="Trans_reg_C"/>
    <property type="match status" value="1"/>
</dbReference>
<dbReference type="PROSITE" id="PS50110">
    <property type="entry name" value="RESPONSE_REGULATORY"/>
    <property type="match status" value="1"/>
</dbReference>
<keyword evidence="2" id="KW-0597">Phosphoprotein</keyword>
<dbReference type="CDD" id="cd00383">
    <property type="entry name" value="trans_reg_C"/>
    <property type="match status" value="1"/>
</dbReference>
<dbReference type="SUPFAM" id="SSF52172">
    <property type="entry name" value="CheY-like"/>
    <property type="match status" value="1"/>
</dbReference>
<evidence type="ECO:0000313" key="6">
    <source>
        <dbReference type="EMBL" id="AYO52856.1"/>
    </source>
</evidence>
<dbReference type="InterPro" id="IPR001789">
    <property type="entry name" value="Sig_transdc_resp-reg_receiver"/>
</dbReference>
<name>A0A3G2SYT8_9GAMM</name>
<reference evidence="6 7" key="1">
    <citation type="submission" date="2018-10" db="EMBL/GenBank/DDBJ databases">
        <title>The complete genome of Acinetobacter wuhouensis strain WCHAW010062.</title>
        <authorList>
            <person name="Hu Y."/>
            <person name="Long H."/>
            <person name="Feng Y."/>
            <person name="Zong Z."/>
        </authorList>
    </citation>
    <scope>NUCLEOTIDE SEQUENCE [LARGE SCALE GENOMIC DNA]</scope>
    <source>
        <strain evidence="6 7">WCHAW010062</strain>
    </source>
</reference>
<gene>
    <name evidence="6" type="primary">creB</name>
    <name evidence="6" type="ORF">CDG68_03820</name>
</gene>
<organism evidence="6 7">
    <name type="scientific">Acinetobacter wuhouensis</name>
    <dbReference type="NCBI Taxonomy" id="1879050"/>
    <lineage>
        <taxon>Bacteria</taxon>
        <taxon>Pseudomonadati</taxon>
        <taxon>Pseudomonadota</taxon>
        <taxon>Gammaproteobacteria</taxon>
        <taxon>Moraxellales</taxon>
        <taxon>Moraxellaceae</taxon>
        <taxon>Acinetobacter</taxon>
    </lineage>
</organism>
<dbReference type="Proteomes" id="UP000279962">
    <property type="component" value="Chromosome"/>
</dbReference>
<dbReference type="GO" id="GO:0000976">
    <property type="term" value="F:transcription cis-regulatory region binding"/>
    <property type="evidence" value="ECO:0007669"/>
    <property type="project" value="TreeGrafter"/>
</dbReference>
<dbReference type="SMART" id="SM00862">
    <property type="entry name" value="Trans_reg_C"/>
    <property type="match status" value="1"/>
</dbReference>
<dbReference type="InterPro" id="IPR016032">
    <property type="entry name" value="Sig_transdc_resp-reg_C-effctor"/>
</dbReference>
<dbReference type="InterPro" id="IPR036388">
    <property type="entry name" value="WH-like_DNA-bd_sf"/>
</dbReference>
<dbReference type="InterPro" id="IPR001867">
    <property type="entry name" value="OmpR/PhoB-type_DNA-bd"/>
</dbReference>
<dbReference type="GO" id="GO:0006355">
    <property type="term" value="P:regulation of DNA-templated transcription"/>
    <property type="evidence" value="ECO:0007669"/>
    <property type="project" value="InterPro"/>
</dbReference>
<dbReference type="PANTHER" id="PTHR48111">
    <property type="entry name" value="REGULATOR OF RPOS"/>
    <property type="match status" value="1"/>
</dbReference>
<dbReference type="InterPro" id="IPR011006">
    <property type="entry name" value="CheY-like_superfamily"/>
</dbReference>
<dbReference type="NCBIfam" id="NF008296">
    <property type="entry name" value="PRK11083.1"/>
    <property type="match status" value="1"/>
</dbReference>
<feature type="domain" description="OmpR/PhoB-type" evidence="5">
    <location>
        <begin position="143"/>
        <end position="243"/>
    </location>
</feature>
<dbReference type="InterPro" id="IPR039420">
    <property type="entry name" value="WalR-like"/>
</dbReference>
<dbReference type="PANTHER" id="PTHR48111:SF6">
    <property type="entry name" value="TRANSCRIPTIONAL REGULATORY PROTEIN CREB"/>
    <property type="match status" value="1"/>
</dbReference>
<evidence type="ECO:0000256" key="1">
    <source>
        <dbReference type="ARBA" id="ARBA00023125"/>
    </source>
</evidence>
<evidence type="ECO:0000313" key="7">
    <source>
        <dbReference type="Proteomes" id="UP000279962"/>
    </source>
</evidence>
<evidence type="ECO:0000259" key="5">
    <source>
        <dbReference type="PROSITE" id="PS51755"/>
    </source>
</evidence>
<dbReference type="Gene3D" id="6.10.250.690">
    <property type="match status" value="1"/>
</dbReference>
<dbReference type="SUPFAM" id="SSF46894">
    <property type="entry name" value="C-terminal effector domain of the bipartite response regulators"/>
    <property type="match status" value="1"/>
</dbReference>
<dbReference type="Gene3D" id="3.40.50.2300">
    <property type="match status" value="1"/>
</dbReference>
<evidence type="ECO:0000259" key="4">
    <source>
        <dbReference type="PROSITE" id="PS50110"/>
    </source>
</evidence>
<keyword evidence="1 3" id="KW-0238">DNA-binding</keyword>
<dbReference type="GO" id="GO:0032993">
    <property type="term" value="C:protein-DNA complex"/>
    <property type="evidence" value="ECO:0007669"/>
    <property type="project" value="TreeGrafter"/>
</dbReference>
<accession>A0A3G2SYT8</accession>
<sequence>MNNKKQILCVEDDAAILMPLRYALEREEWQVTWANTGLQAIDYIQQQAFDFIILDVGLPDLNGFEVCKKIRQFNHTPLLFLTARDDEIDRIVGLEIGADDYCTKPFSSREIVSRIKAIWRRMEIQNQLQQSKVDVIIHTELQDSNVQNAEIWQCHDESLRIQYLNTALQLTRYEYRLLKLLIQHPEQVFSRQQLMDHVWEHPEHSLERTVDTHIKSIRNKLKQIAPEQDPIETHRGFGYSLKKLG</sequence>
<dbReference type="PROSITE" id="PS51755">
    <property type="entry name" value="OMPR_PHOB"/>
    <property type="match status" value="1"/>
</dbReference>
<dbReference type="AlphaFoldDB" id="A0A3G2SYT8"/>
<feature type="DNA-binding region" description="OmpR/PhoB-type" evidence="3">
    <location>
        <begin position="143"/>
        <end position="243"/>
    </location>
</feature>
<feature type="modified residue" description="4-aspartylphosphate" evidence="2">
    <location>
        <position position="55"/>
    </location>
</feature>
<dbReference type="EMBL" id="CP033133">
    <property type="protein sequence ID" value="AYO52856.1"/>
    <property type="molecule type" value="Genomic_DNA"/>
</dbReference>
<dbReference type="Pfam" id="PF00072">
    <property type="entry name" value="Response_reg"/>
    <property type="match status" value="1"/>
</dbReference>
<dbReference type="GO" id="GO:0000156">
    <property type="term" value="F:phosphorelay response regulator activity"/>
    <property type="evidence" value="ECO:0007669"/>
    <property type="project" value="TreeGrafter"/>
</dbReference>
<dbReference type="Gene3D" id="1.10.10.10">
    <property type="entry name" value="Winged helix-like DNA-binding domain superfamily/Winged helix DNA-binding domain"/>
    <property type="match status" value="1"/>
</dbReference>
<dbReference type="RefSeq" id="WP_087552064.1">
    <property type="nucleotide sequence ID" value="NZ_CP033133.1"/>
</dbReference>
<protein>
    <submittedName>
        <fullName evidence="6">Two-component system response regulator CreB</fullName>
    </submittedName>
</protein>
<feature type="domain" description="Response regulatory" evidence="4">
    <location>
        <begin position="6"/>
        <end position="119"/>
    </location>
</feature>
<dbReference type="GO" id="GO:0005829">
    <property type="term" value="C:cytosol"/>
    <property type="evidence" value="ECO:0007669"/>
    <property type="project" value="TreeGrafter"/>
</dbReference>
<dbReference type="CDD" id="cd17574">
    <property type="entry name" value="REC_OmpR"/>
    <property type="match status" value="1"/>
</dbReference>
<proteinExistence type="predicted"/>
<dbReference type="SMART" id="SM00448">
    <property type="entry name" value="REC"/>
    <property type="match status" value="1"/>
</dbReference>